<gene>
    <name evidence="2" type="ORF">A2774_00075</name>
</gene>
<organism evidence="2 3">
    <name type="scientific">Candidatus Roizmanbacteria bacterium RIFCSPHIGHO2_01_FULL_39_12c</name>
    <dbReference type="NCBI Taxonomy" id="1802031"/>
    <lineage>
        <taxon>Bacteria</taxon>
        <taxon>Candidatus Roizmaniibacteriota</taxon>
    </lineage>
</organism>
<keyword evidence="1" id="KW-0812">Transmembrane</keyword>
<evidence type="ECO:0000313" key="3">
    <source>
        <dbReference type="Proteomes" id="UP000177208"/>
    </source>
</evidence>
<dbReference type="Proteomes" id="UP000177208">
    <property type="component" value="Unassembled WGS sequence"/>
</dbReference>
<evidence type="ECO:0000313" key="2">
    <source>
        <dbReference type="EMBL" id="OGK16683.1"/>
    </source>
</evidence>
<dbReference type="EMBL" id="MFZG01000019">
    <property type="protein sequence ID" value="OGK16683.1"/>
    <property type="molecule type" value="Genomic_DNA"/>
</dbReference>
<keyword evidence="1" id="KW-1133">Transmembrane helix</keyword>
<evidence type="ECO:0000256" key="1">
    <source>
        <dbReference type="SAM" id="Phobius"/>
    </source>
</evidence>
<proteinExistence type="predicted"/>
<accession>A0A1F7GCV3</accession>
<protein>
    <submittedName>
        <fullName evidence="2">Uncharacterized protein</fullName>
    </submittedName>
</protein>
<keyword evidence="1" id="KW-0472">Membrane</keyword>
<comment type="caution">
    <text evidence="2">The sequence shown here is derived from an EMBL/GenBank/DDBJ whole genome shotgun (WGS) entry which is preliminary data.</text>
</comment>
<feature type="transmembrane region" description="Helical" evidence="1">
    <location>
        <begin position="30"/>
        <end position="48"/>
    </location>
</feature>
<name>A0A1F7GCV3_9BACT</name>
<dbReference type="AlphaFoldDB" id="A0A1F7GCV3"/>
<sequence length="71" mass="8066">MGGWSKSDIICLVIAFMGIFLWQITKNPVISLYFAIVADFTGMIPAIIKTYKYPDIPILVDFANFQLKISY</sequence>
<reference evidence="2 3" key="1">
    <citation type="journal article" date="2016" name="Nat. Commun.">
        <title>Thousands of microbial genomes shed light on interconnected biogeochemical processes in an aquifer system.</title>
        <authorList>
            <person name="Anantharaman K."/>
            <person name="Brown C.T."/>
            <person name="Hug L.A."/>
            <person name="Sharon I."/>
            <person name="Castelle C.J."/>
            <person name="Probst A.J."/>
            <person name="Thomas B.C."/>
            <person name="Singh A."/>
            <person name="Wilkins M.J."/>
            <person name="Karaoz U."/>
            <person name="Brodie E.L."/>
            <person name="Williams K.H."/>
            <person name="Hubbard S.S."/>
            <person name="Banfield J.F."/>
        </authorList>
    </citation>
    <scope>NUCLEOTIDE SEQUENCE [LARGE SCALE GENOMIC DNA]</scope>
</reference>
<feature type="transmembrane region" description="Helical" evidence="1">
    <location>
        <begin position="7"/>
        <end position="24"/>
    </location>
</feature>